<dbReference type="PRINTS" id="PR00722">
    <property type="entry name" value="CHYMOTRYPSIN"/>
</dbReference>
<keyword evidence="3" id="KW-0378">Hydrolase</keyword>
<dbReference type="InterPro" id="IPR033116">
    <property type="entry name" value="TRYPSIN_SER"/>
</dbReference>
<dbReference type="SMART" id="SM00020">
    <property type="entry name" value="Tryp_SPc"/>
    <property type="match status" value="1"/>
</dbReference>
<evidence type="ECO:0000313" key="7">
    <source>
        <dbReference type="EMBL" id="GBF98752.1"/>
    </source>
</evidence>
<sequence length="444" mass="46583">MAASRGPKAPAAALGLLLTLALATAPAAAESSLLPHPQRFNVGPRRPAPPGIGPEVVGGTTAPIGRFSHQVGMYDYGFACGGSLIREDVVLTAAHCFSGFDPDLTGMDFTLGSHGAFYYDDYGGGTPYKPLKVVIHPAYTGYEYWGDSEYDTAVVFLKECAKLGPRVATVPLATEEEFVAAKNSTWVVSGWGSTSPGSDPDTGMGGEYAEKLQYGLIRYVEPTNQECASLLGDATSDTMLCAGTLPAMGGGSPPVQDSCQGDSGGPLVFSTAGTDDPVKGAKQKDDRLVGIVSWGYGCGQAGYPGVYSHVPHLRSWILEQLDSVKPPCASNATHEFTQASPDKNFVGTPANKKKLRSRQDHTACAEQCEKLTAKLVKGGADETAGCVAFSLSVEPTGSSAGRTARYCNLFTGSVPYRVCGEGDDEELCTAASQGSYRIRFNPEA</sequence>
<dbReference type="Proteomes" id="UP000247498">
    <property type="component" value="Unassembled WGS sequence"/>
</dbReference>
<evidence type="ECO:0000256" key="3">
    <source>
        <dbReference type="RuleBase" id="RU363034"/>
    </source>
</evidence>
<dbReference type="PROSITE" id="PS00134">
    <property type="entry name" value="TRYPSIN_HIS"/>
    <property type="match status" value="1"/>
</dbReference>
<keyword evidence="8" id="KW-1185">Reference proteome</keyword>
<protein>
    <submittedName>
        <fullName evidence="7">Trypsin delta gamma-like</fullName>
    </submittedName>
</protein>
<dbReference type="EMBL" id="BDRX01000134">
    <property type="protein sequence ID" value="GBF98752.1"/>
    <property type="molecule type" value="Genomic_DNA"/>
</dbReference>
<organism evidence="7 8">
    <name type="scientific">Raphidocelis subcapitata</name>
    <dbReference type="NCBI Taxonomy" id="307507"/>
    <lineage>
        <taxon>Eukaryota</taxon>
        <taxon>Viridiplantae</taxon>
        <taxon>Chlorophyta</taxon>
        <taxon>core chlorophytes</taxon>
        <taxon>Chlorophyceae</taxon>
        <taxon>CS clade</taxon>
        <taxon>Sphaeropleales</taxon>
        <taxon>Selenastraceae</taxon>
        <taxon>Raphidocelis</taxon>
    </lineage>
</organism>
<evidence type="ECO:0000256" key="5">
    <source>
        <dbReference type="SAM" id="SignalP"/>
    </source>
</evidence>
<dbReference type="PANTHER" id="PTHR24276:SF91">
    <property type="entry name" value="AT26814P-RELATED"/>
    <property type="match status" value="1"/>
</dbReference>
<keyword evidence="3" id="KW-0720">Serine protease</keyword>
<evidence type="ECO:0000256" key="2">
    <source>
        <dbReference type="ARBA" id="ARBA00023157"/>
    </source>
</evidence>
<dbReference type="InterPro" id="IPR001254">
    <property type="entry name" value="Trypsin_dom"/>
</dbReference>
<dbReference type="InterPro" id="IPR050430">
    <property type="entry name" value="Peptidase_S1"/>
</dbReference>
<feature type="region of interest" description="Disordered" evidence="4">
    <location>
        <begin position="35"/>
        <end position="55"/>
    </location>
</feature>
<comment type="similarity">
    <text evidence="1">Belongs to the peptidase S1 family.</text>
</comment>
<feature type="chain" id="PRO_5016178770" evidence="5">
    <location>
        <begin position="30"/>
        <end position="444"/>
    </location>
</feature>
<keyword evidence="3" id="KW-0645">Protease</keyword>
<dbReference type="PROSITE" id="PS00135">
    <property type="entry name" value="TRYPSIN_SER"/>
    <property type="match status" value="1"/>
</dbReference>
<evidence type="ECO:0000256" key="4">
    <source>
        <dbReference type="SAM" id="MobiDB-lite"/>
    </source>
</evidence>
<dbReference type="InParanoid" id="A0A2V0PIA4"/>
<dbReference type="STRING" id="307507.A0A2V0PIA4"/>
<name>A0A2V0PIA4_9CHLO</name>
<evidence type="ECO:0000259" key="6">
    <source>
        <dbReference type="PROSITE" id="PS50240"/>
    </source>
</evidence>
<dbReference type="InterPro" id="IPR001314">
    <property type="entry name" value="Peptidase_S1A"/>
</dbReference>
<comment type="caution">
    <text evidence="7">The sequence shown here is derived from an EMBL/GenBank/DDBJ whole genome shotgun (WGS) entry which is preliminary data.</text>
</comment>
<accession>A0A2V0PIA4</accession>
<evidence type="ECO:0000313" key="8">
    <source>
        <dbReference type="Proteomes" id="UP000247498"/>
    </source>
</evidence>
<dbReference type="Pfam" id="PF00089">
    <property type="entry name" value="Trypsin"/>
    <property type="match status" value="1"/>
</dbReference>
<dbReference type="GO" id="GO:0004252">
    <property type="term" value="F:serine-type endopeptidase activity"/>
    <property type="evidence" value="ECO:0007669"/>
    <property type="project" value="InterPro"/>
</dbReference>
<dbReference type="InterPro" id="IPR018114">
    <property type="entry name" value="TRYPSIN_HIS"/>
</dbReference>
<evidence type="ECO:0000256" key="1">
    <source>
        <dbReference type="ARBA" id="ARBA00007664"/>
    </source>
</evidence>
<reference evidence="7 8" key="1">
    <citation type="journal article" date="2018" name="Sci. Rep.">
        <title>Raphidocelis subcapitata (=Pseudokirchneriella subcapitata) provides an insight into genome evolution and environmental adaptations in the Sphaeropleales.</title>
        <authorList>
            <person name="Suzuki S."/>
            <person name="Yamaguchi H."/>
            <person name="Nakajima N."/>
            <person name="Kawachi M."/>
        </authorList>
    </citation>
    <scope>NUCLEOTIDE SEQUENCE [LARGE SCALE GENOMIC DNA]</scope>
    <source>
        <strain evidence="7 8">NIES-35</strain>
    </source>
</reference>
<proteinExistence type="inferred from homology"/>
<dbReference type="InterPro" id="IPR043504">
    <property type="entry name" value="Peptidase_S1_PA_chymotrypsin"/>
</dbReference>
<dbReference type="Gene3D" id="2.40.10.10">
    <property type="entry name" value="Trypsin-like serine proteases"/>
    <property type="match status" value="1"/>
</dbReference>
<feature type="signal peptide" evidence="5">
    <location>
        <begin position="1"/>
        <end position="29"/>
    </location>
</feature>
<keyword evidence="5" id="KW-0732">Signal</keyword>
<gene>
    <name evidence="7" type="ORF">Rsub_11158</name>
</gene>
<dbReference type="PANTHER" id="PTHR24276">
    <property type="entry name" value="POLYSERASE-RELATED"/>
    <property type="match status" value="1"/>
</dbReference>
<dbReference type="GO" id="GO:0006508">
    <property type="term" value="P:proteolysis"/>
    <property type="evidence" value="ECO:0007669"/>
    <property type="project" value="UniProtKB-KW"/>
</dbReference>
<dbReference type="SUPFAM" id="SSF50494">
    <property type="entry name" value="Trypsin-like serine proteases"/>
    <property type="match status" value="1"/>
</dbReference>
<dbReference type="PROSITE" id="PS50240">
    <property type="entry name" value="TRYPSIN_DOM"/>
    <property type="match status" value="1"/>
</dbReference>
<keyword evidence="2" id="KW-1015">Disulfide bond</keyword>
<dbReference type="CDD" id="cd00190">
    <property type="entry name" value="Tryp_SPc"/>
    <property type="match status" value="1"/>
</dbReference>
<feature type="domain" description="Peptidase S1" evidence="6">
    <location>
        <begin position="56"/>
        <end position="322"/>
    </location>
</feature>
<dbReference type="OrthoDB" id="545839at2759"/>
<dbReference type="InterPro" id="IPR009003">
    <property type="entry name" value="Peptidase_S1_PA"/>
</dbReference>
<dbReference type="AlphaFoldDB" id="A0A2V0PIA4"/>